<reference evidence="4 5" key="1">
    <citation type="submission" date="2019-05" db="EMBL/GenBank/DDBJ databases">
        <authorList>
            <person name="Chen C."/>
        </authorList>
    </citation>
    <scope>NUCLEOTIDE SEQUENCE [LARGE SCALE GENOMIC DNA]</scope>
    <source>
        <strain evidence="4 5">HB172198</strain>
    </source>
</reference>
<dbReference type="PROSITE" id="PS50966">
    <property type="entry name" value="ZF_SWIM"/>
    <property type="match status" value="1"/>
</dbReference>
<dbReference type="RefSeq" id="WP_138224209.1">
    <property type="nucleotide sequence ID" value="NZ_CP040396.1"/>
</dbReference>
<name>A0A4P8XIF7_9BACL</name>
<evidence type="ECO:0000313" key="5">
    <source>
        <dbReference type="Proteomes" id="UP000300879"/>
    </source>
</evidence>
<feature type="domain" description="SWIM-type" evidence="3">
    <location>
        <begin position="61"/>
        <end position="94"/>
    </location>
</feature>
<proteinExistence type="predicted"/>
<dbReference type="InterPro" id="IPR007527">
    <property type="entry name" value="Znf_SWIM"/>
</dbReference>
<keyword evidence="1" id="KW-0862">Zinc</keyword>
<dbReference type="KEGG" id="palo:E6C60_0367"/>
<accession>A0A4P8XIF7</accession>
<keyword evidence="1" id="KW-0863">Zinc-finger</keyword>
<organism evidence="4 5">
    <name type="scientific">Paenibacillus algicola</name>
    <dbReference type="NCBI Taxonomy" id="2565926"/>
    <lineage>
        <taxon>Bacteria</taxon>
        <taxon>Bacillati</taxon>
        <taxon>Bacillota</taxon>
        <taxon>Bacilli</taxon>
        <taxon>Bacillales</taxon>
        <taxon>Paenibacillaceae</taxon>
        <taxon>Paenibacillus</taxon>
    </lineage>
</organism>
<evidence type="ECO:0000256" key="2">
    <source>
        <dbReference type="SAM" id="MobiDB-lite"/>
    </source>
</evidence>
<keyword evidence="5" id="KW-1185">Reference proteome</keyword>
<gene>
    <name evidence="4" type="ORF">E6C60_0367</name>
</gene>
<keyword evidence="1" id="KW-0479">Metal-binding</keyword>
<feature type="region of interest" description="Disordered" evidence="2">
    <location>
        <begin position="115"/>
        <end position="135"/>
    </location>
</feature>
<dbReference type="AlphaFoldDB" id="A0A4P8XIF7"/>
<dbReference type="OrthoDB" id="7593573at2"/>
<dbReference type="GO" id="GO:0008270">
    <property type="term" value="F:zinc ion binding"/>
    <property type="evidence" value="ECO:0007669"/>
    <property type="project" value="UniProtKB-KW"/>
</dbReference>
<dbReference type="EMBL" id="CP040396">
    <property type="protein sequence ID" value="QCT01091.1"/>
    <property type="molecule type" value="Genomic_DNA"/>
</dbReference>
<evidence type="ECO:0000259" key="3">
    <source>
        <dbReference type="PROSITE" id="PS50966"/>
    </source>
</evidence>
<evidence type="ECO:0000313" key="4">
    <source>
        <dbReference type="EMBL" id="QCT01091.1"/>
    </source>
</evidence>
<sequence>MNLAQPLDDLEWQELIEDTAQYFNEIMLKRGFQYYKQQRVRDLEITDSGDISAGVSGTEPYYVRLYPADLQRSICSCPVETRCKHLAAALLEAASRQGRSITALVNAHSAPLLSRRSKVTSAARGTGTPQDELDHGKPQLQKLLQTAPRLGELSIAEWHEFFHQASLLPGVAVTHSMYSRSAMDAIQQLKPAGAKLSMASFTTLYDFNASLFILGQLIGQSKNSNGATLFMGYHVQMAAEQLLNSMTNQLDSGKWSFRIQEMKERETLLLQGTIDFLRDKMLSGAPKSPTYYQVYSLLWARGIAPYSFNAAFYERELQQLKTAANEKQPPASSSISLMASALMHFYLKQDEACWDKLYGADEVMHIHPYDLFQLLDAVEQNKDGHRLVRWLVETGPLFAHYNNPYMSQYMSFWEQALEWVPQAEAQMWDTLTAMLPFSKVIYDDALWSRGQWRRWIDLQLSTEREPLDYRVSVLAPIEKEEPELLLPFYHQAVERYVLQKNRSSYKSAVKLLKRLAKLYKKLKQPERWELFLDAFIERHSRLRALHEEMRRGKLLS</sequence>
<protein>
    <submittedName>
        <fullName evidence="4">Zinc finger SWIM domain-containing protein</fullName>
    </submittedName>
</protein>
<dbReference type="Proteomes" id="UP000300879">
    <property type="component" value="Chromosome"/>
</dbReference>
<evidence type="ECO:0000256" key="1">
    <source>
        <dbReference type="PROSITE-ProRule" id="PRU00325"/>
    </source>
</evidence>